<dbReference type="Pfam" id="PF01266">
    <property type="entry name" value="DAO"/>
    <property type="match status" value="1"/>
</dbReference>
<keyword evidence="4 6" id="KW-0560">Oxidoreductase</keyword>
<dbReference type="Gene3D" id="3.30.9.10">
    <property type="entry name" value="D-Amino Acid Oxidase, subunit A, domain 2"/>
    <property type="match status" value="1"/>
</dbReference>
<dbReference type="InterPro" id="IPR045170">
    <property type="entry name" value="MTOX"/>
</dbReference>
<accession>A0A7T7CAQ9</accession>
<gene>
    <name evidence="6" type="primary">solA</name>
    <name evidence="6" type="ORF">HUG15_04725</name>
</gene>
<keyword evidence="7" id="KW-1185">Reference proteome</keyword>
<dbReference type="PANTHER" id="PTHR10961:SF7">
    <property type="entry name" value="FAD DEPENDENT OXIDOREDUCTASE DOMAIN-CONTAINING PROTEIN"/>
    <property type="match status" value="1"/>
</dbReference>
<dbReference type="EC" id="1.5.3.2" evidence="6"/>
<organism evidence="6 7">
    <name type="scientific">Salicibibacter cibarius</name>
    <dbReference type="NCBI Taxonomy" id="2743000"/>
    <lineage>
        <taxon>Bacteria</taxon>
        <taxon>Bacillati</taxon>
        <taxon>Bacillota</taxon>
        <taxon>Bacilli</taxon>
        <taxon>Bacillales</taxon>
        <taxon>Bacillaceae</taxon>
        <taxon>Salicibibacter</taxon>
    </lineage>
</organism>
<evidence type="ECO:0000256" key="4">
    <source>
        <dbReference type="ARBA" id="ARBA00023002"/>
    </source>
</evidence>
<comment type="cofactor">
    <cofactor evidence="1">
        <name>FAD</name>
        <dbReference type="ChEBI" id="CHEBI:57692"/>
    </cofactor>
</comment>
<dbReference type="PANTHER" id="PTHR10961">
    <property type="entry name" value="PEROXISOMAL SARCOSINE OXIDASE"/>
    <property type="match status" value="1"/>
</dbReference>
<evidence type="ECO:0000256" key="2">
    <source>
        <dbReference type="ARBA" id="ARBA00022630"/>
    </source>
</evidence>
<sequence>MDADVAVIGVGSMGSSAFWQLASLGANVLGFERYAPGHDKGAGHGETRIFRTAYGEGTEYVPFLQESKQLWRHLETETDTDIYSEIGRINIGEKEALKKDISGAKLYQLPYELLDAKEAAARFPQHRFEENDMIYVDPQAGFVRPELAIQSATQRAIELGAKLYCGVSVTAIEPDDAGVTIYCGEERFRVGHVVVSAGAWASKLLPQLSLPVWVERQILVWYRAKNPDVFSMEKFPIFGRETEGQRWYGFPSLDGHLVKVAFHHGGDEVDPDTIDRTTHKEDIEHLSKFIHKYIPDLDPNAVKAKVCMYTNTPDNHFIIGSVSGMPNVTMLGPMAGHGFKFAPIMGKLAAEVATELTPTMNIDMFRPDRLIRV</sequence>
<dbReference type="Proteomes" id="UP000595823">
    <property type="component" value="Chromosome"/>
</dbReference>
<dbReference type="GO" id="GO:0050131">
    <property type="term" value="F:N-methyl-L-amino-acid oxidase activity"/>
    <property type="evidence" value="ECO:0007669"/>
    <property type="project" value="UniProtKB-EC"/>
</dbReference>
<evidence type="ECO:0000256" key="3">
    <source>
        <dbReference type="ARBA" id="ARBA00022827"/>
    </source>
</evidence>
<feature type="domain" description="FAD dependent oxidoreductase" evidence="5">
    <location>
        <begin position="4"/>
        <end position="351"/>
    </location>
</feature>
<dbReference type="InterPro" id="IPR006076">
    <property type="entry name" value="FAD-dep_OxRdtase"/>
</dbReference>
<dbReference type="Gene3D" id="3.50.50.60">
    <property type="entry name" value="FAD/NAD(P)-binding domain"/>
    <property type="match status" value="1"/>
</dbReference>
<keyword evidence="3" id="KW-0274">FAD</keyword>
<dbReference type="AlphaFoldDB" id="A0A7T7CAQ9"/>
<dbReference type="NCBIfam" id="NF008425">
    <property type="entry name" value="PRK11259.1"/>
    <property type="match status" value="1"/>
</dbReference>
<dbReference type="GO" id="GO:0050660">
    <property type="term" value="F:flavin adenine dinucleotide binding"/>
    <property type="evidence" value="ECO:0007669"/>
    <property type="project" value="InterPro"/>
</dbReference>
<dbReference type="RefSeq" id="WP_200127468.1">
    <property type="nucleotide sequence ID" value="NZ_CP054705.1"/>
</dbReference>
<keyword evidence="2" id="KW-0285">Flavoprotein</keyword>
<dbReference type="SUPFAM" id="SSF51905">
    <property type="entry name" value="FAD/NAD(P)-binding domain"/>
    <property type="match status" value="1"/>
</dbReference>
<dbReference type="InterPro" id="IPR036188">
    <property type="entry name" value="FAD/NAD-bd_sf"/>
</dbReference>
<dbReference type="SUPFAM" id="SSF54373">
    <property type="entry name" value="FAD-linked reductases, C-terminal domain"/>
    <property type="match status" value="1"/>
</dbReference>
<name>A0A7T7CAQ9_9BACI</name>
<evidence type="ECO:0000313" key="6">
    <source>
        <dbReference type="EMBL" id="QQK74974.1"/>
    </source>
</evidence>
<evidence type="ECO:0000256" key="1">
    <source>
        <dbReference type="ARBA" id="ARBA00001974"/>
    </source>
</evidence>
<evidence type="ECO:0000313" key="7">
    <source>
        <dbReference type="Proteomes" id="UP000595823"/>
    </source>
</evidence>
<evidence type="ECO:0000259" key="5">
    <source>
        <dbReference type="Pfam" id="PF01266"/>
    </source>
</evidence>
<dbReference type="KEGG" id="scia:HUG15_04725"/>
<protein>
    <submittedName>
        <fullName evidence="6">N-methyl-L-tryptophan oxidase</fullName>
        <ecNumber evidence="6">1.5.3.2</ecNumber>
    </submittedName>
</protein>
<proteinExistence type="predicted"/>
<reference evidence="6 7" key="1">
    <citation type="submission" date="2020-06" db="EMBL/GenBank/DDBJ databases">
        <title>Genomic analysis of Salicibibacter sp. NKC5-3.</title>
        <authorList>
            <person name="Oh Y.J."/>
        </authorList>
    </citation>
    <scope>NUCLEOTIDE SEQUENCE [LARGE SCALE GENOMIC DNA]</scope>
    <source>
        <strain evidence="6 7">NKC5-3</strain>
    </source>
</reference>
<dbReference type="GO" id="GO:0008115">
    <property type="term" value="F:sarcosine oxidase activity"/>
    <property type="evidence" value="ECO:0007669"/>
    <property type="project" value="TreeGrafter"/>
</dbReference>
<dbReference type="EMBL" id="CP054705">
    <property type="protein sequence ID" value="QQK74974.1"/>
    <property type="molecule type" value="Genomic_DNA"/>
</dbReference>